<dbReference type="Proteomes" id="UP001172386">
    <property type="component" value="Unassembled WGS sequence"/>
</dbReference>
<proteinExistence type="predicted"/>
<dbReference type="EMBL" id="JAPDRQ010000042">
    <property type="protein sequence ID" value="KAJ9659239.1"/>
    <property type="molecule type" value="Genomic_DNA"/>
</dbReference>
<protein>
    <submittedName>
        <fullName evidence="1">Uncharacterized protein</fullName>
    </submittedName>
</protein>
<accession>A0ACC3ABW3</accession>
<name>A0ACC3ABW3_9EURO</name>
<reference evidence="1" key="1">
    <citation type="submission" date="2022-10" db="EMBL/GenBank/DDBJ databases">
        <title>Culturing micro-colonial fungi from biological soil crusts in the Mojave desert and describing Neophaeococcomyces mojavensis, and introducing the new genera and species Taxawa tesnikishii.</title>
        <authorList>
            <person name="Kurbessoian T."/>
            <person name="Stajich J.E."/>
        </authorList>
    </citation>
    <scope>NUCLEOTIDE SEQUENCE</scope>
    <source>
        <strain evidence="1">JES_112</strain>
    </source>
</reference>
<evidence type="ECO:0000313" key="1">
    <source>
        <dbReference type="EMBL" id="KAJ9659239.1"/>
    </source>
</evidence>
<organism evidence="1 2">
    <name type="scientific">Neophaeococcomyces mojaviensis</name>
    <dbReference type="NCBI Taxonomy" id="3383035"/>
    <lineage>
        <taxon>Eukaryota</taxon>
        <taxon>Fungi</taxon>
        <taxon>Dikarya</taxon>
        <taxon>Ascomycota</taxon>
        <taxon>Pezizomycotina</taxon>
        <taxon>Eurotiomycetes</taxon>
        <taxon>Chaetothyriomycetidae</taxon>
        <taxon>Chaetothyriales</taxon>
        <taxon>Chaetothyriales incertae sedis</taxon>
        <taxon>Neophaeococcomyces</taxon>
    </lineage>
</organism>
<comment type="caution">
    <text evidence="1">The sequence shown here is derived from an EMBL/GenBank/DDBJ whole genome shotgun (WGS) entry which is preliminary data.</text>
</comment>
<keyword evidence="2" id="KW-1185">Reference proteome</keyword>
<sequence>MKVAFYSTEEYDRESFEKANASLGNHLEFTFLYLRLAPETAALAQDHDAVCLFVNDDAGVKTLDELHRMGVKQISLRCAGTNNVDLERAKHLGIKVVHVPSYSPEAVAEFAVGMMLLTVRKYHKAYNRVREGLVGFNLQSKTVGLIGTGQIGLATAKILSHGFSSKVIAYDPYPNQAAAEKYGFSYIPTLDQLLEESDIVSLHCPLMESTHHILNHETLSKTKKGVFLINVARGALIQTKALIHHLKSGHIGAVGLDGWP</sequence>
<gene>
    <name evidence="1" type="ORF">H2198_003243</name>
</gene>
<evidence type="ECO:0000313" key="2">
    <source>
        <dbReference type="Proteomes" id="UP001172386"/>
    </source>
</evidence>